<evidence type="ECO:0000313" key="1">
    <source>
        <dbReference type="EMBL" id="MDG3017224.1"/>
    </source>
</evidence>
<dbReference type="RefSeq" id="WP_332520868.1">
    <property type="nucleotide sequence ID" value="NZ_JANRHA010000030.1"/>
</dbReference>
<name>A0A9X4RG45_9ACTN</name>
<keyword evidence="2" id="KW-1185">Reference proteome</keyword>
<sequence>MAVTEVLIHTYDMVRGLDHGNSWRPPADLADAVLPILFPDAPPGDPPEVLLYCCGRIALGDLPRRTDLSSRRRHGQGCSRP</sequence>
<accession>A0A9X4RG45</accession>
<reference evidence="1" key="1">
    <citation type="submission" date="2022-08" db="EMBL/GenBank/DDBJ databases">
        <title>Genome analysis of Corynebacteriales strain.</title>
        <authorList>
            <person name="Lee S.D."/>
        </authorList>
    </citation>
    <scope>NUCLEOTIDE SEQUENCE</scope>
    <source>
        <strain evidence="1">D3-21</strain>
    </source>
</reference>
<evidence type="ECO:0000313" key="2">
    <source>
        <dbReference type="Proteomes" id="UP001152755"/>
    </source>
</evidence>
<proteinExistence type="predicted"/>
<dbReference type="Proteomes" id="UP001152755">
    <property type="component" value="Unassembled WGS sequence"/>
</dbReference>
<dbReference type="AlphaFoldDB" id="A0A9X4RG45"/>
<comment type="caution">
    <text evidence="1">The sequence shown here is derived from an EMBL/GenBank/DDBJ whole genome shotgun (WGS) entry which is preliminary data.</text>
</comment>
<protein>
    <submittedName>
        <fullName evidence="1">Uncharacterized protein</fullName>
    </submittedName>
</protein>
<organism evidence="1 2">
    <name type="scientific">Speluncibacter jeojiensis</name>
    <dbReference type="NCBI Taxonomy" id="2710754"/>
    <lineage>
        <taxon>Bacteria</taxon>
        <taxon>Bacillati</taxon>
        <taxon>Actinomycetota</taxon>
        <taxon>Actinomycetes</taxon>
        <taxon>Mycobacteriales</taxon>
        <taxon>Speluncibacteraceae</taxon>
        <taxon>Speluncibacter</taxon>
    </lineage>
</organism>
<gene>
    <name evidence="1" type="ORF">NVS88_21955</name>
</gene>
<dbReference type="EMBL" id="JANRHA010000030">
    <property type="protein sequence ID" value="MDG3017224.1"/>
    <property type="molecule type" value="Genomic_DNA"/>
</dbReference>